<name>A0A3A4R145_9BACT</name>
<protein>
    <submittedName>
        <fullName evidence="2">SAM-dependent methyltransferase</fullName>
    </submittedName>
</protein>
<keyword evidence="2" id="KW-0489">Methyltransferase</keyword>
<keyword evidence="2" id="KW-0808">Transferase</keyword>
<feature type="domain" description="Methyltransferase type 11" evidence="1">
    <location>
        <begin position="202"/>
        <end position="278"/>
    </location>
</feature>
<dbReference type="EMBL" id="QZJZ01000041">
    <property type="protein sequence ID" value="RJP59815.1"/>
    <property type="molecule type" value="Genomic_DNA"/>
</dbReference>
<proteinExistence type="predicted"/>
<evidence type="ECO:0000259" key="1">
    <source>
        <dbReference type="Pfam" id="PF08241"/>
    </source>
</evidence>
<reference evidence="2 3" key="1">
    <citation type="journal article" date="2017" name="ISME J.">
        <title>Energy and carbon metabolisms in a deep terrestrial subsurface fluid microbial community.</title>
        <authorList>
            <person name="Momper L."/>
            <person name="Jungbluth S.P."/>
            <person name="Lee M.D."/>
            <person name="Amend J.P."/>
        </authorList>
    </citation>
    <scope>NUCLEOTIDE SEQUENCE [LARGE SCALE GENOMIC DNA]</scope>
    <source>
        <strain evidence="2">SURF_26</strain>
    </source>
</reference>
<evidence type="ECO:0000313" key="3">
    <source>
        <dbReference type="Proteomes" id="UP000266426"/>
    </source>
</evidence>
<organism evidence="2 3">
    <name type="scientific">Candidatus Auribacter fodinae</name>
    <dbReference type="NCBI Taxonomy" id="2093366"/>
    <lineage>
        <taxon>Bacteria</taxon>
        <taxon>Pseudomonadati</taxon>
        <taxon>Candidatus Auribacterota</taxon>
        <taxon>Candidatus Auribacteria</taxon>
        <taxon>Candidatus Auribacterales</taxon>
        <taxon>Candidatus Auribacteraceae</taxon>
        <taxon>Candidatus Auribacter</taxon>
    </lineage>
</organism>
<dbReference type="InterPro" id="IPR013216">
    <property type="entry name" value="Methyltransf_11"/>
</dbReference>
<dbReference type="InterPro" id="IPR029063">
    <property type="entry name" value="SAM-dependent_MTases_sf"/>
</dbReference>
<accession>A0A3A4R145</accession>
<dbReference type="CDD" id="cd02440">
    <property type="entry name" value="AdoMet_MTases"/>
    <property type="match status" value="1"/>
</dbReference>
<dbReference type="Gene3D" id="3.40.50.150">
    <property type="entry name" value="Vaccinia Virus protein VP39"/>
    <property type="match status" value="1"/>
</dbReference>
<comment type="caution">
    <text evidence="2">The sequence shown here is derived from an EMBL/GenBank/DDBJ whole genome shotgun (WGS) entry which is preliminary data.</text>
</comment>
<sequence length="362" mass="42111">MGRELHKSILKNYLDRYVKKARKLLRGIEDTNMESLEAQFNRFVEYRTKVLNSHLLLTTAFIQKWVQKLNEEFVKLENGVAEHFFQLSALDESFLKSRIRSVENKEFRKILMRYYFYQFKEALINDAMENKLVTLQTKIDRSASLGKDMDERIIEIPLALEVAQLDHEGWVLDAGSALNFEFVRRLVPNQSARLIHFTQSANKEEMHPSNDRISYVFGDLRDLPFRDNQFNQILCISTIEHVGCDNSRYGASVETDSSSYLLAVKEMYRVLKPGGRLLLTFPYGKKQDFGWYHVLDKDETAAMIEQCQGASVQEKYYYYDSLWYEESADHEKHIKPETGVTNALAVLALTKPKSQKVISKSV</sequence>
<gene>
    <name evidence="2" type="ORF">C4541_05370</name>
</gene>
<dbReference type="AlphaFoldDB" id="A0A3A4R145"/>
<dbReference type="GO" id="GO:0008757">
    <property type="term" value="F:S-adenosylmethionine-dependent methyltransferase activity"/>
    <property type="evidence" value="ECO:0007669"/>
    <property type="project" value="InterPro"/>
</dbReference>
<dbReference type="SUPFAM" id="SSF53335">
    <property type="entry name" value="S-adenosyl-L-methionine-dependent methyltransferases"/>
    <property type="match status" value="1"/>
</dbReference>
<dbReference type="Pfam" id="PF08241">
    <property type="entry name" value="Methyltransf_11"/>
    <property type="match status" value="1"/>
</dbReference>
<evidence type="ECO:0000313" key="2">
    <source>
        <dbReference type="EMBL" id="RJP59815.1"/>
    </source>
</evidence>
<dbReference type="Proteomes" id="UP000266426">
    <property type="component" value="Unassembled WGS sequence"/>
</dbReference>
<dbReference type="GO" id="GO:0032259">
    <property type="term" value="P:methylation"/>
    <property type="evidence" value="ECO:0007669"/>
    <property type="project" value="UniProtKB-KW"/>
</dbReference>